<dbReference type="Gene3D" id="6.10.70.10">
    <property type="match status" value="1"/>
</dbReference>
<feature type="domain" description="Breast cancer type 2 susceptibility protein helical" evidence="3">
    <location>
        <begin position="5"/>
        <end position="63"/>
    </location>
</feature>
<organism evidence="4 5">
    <name type="scientific">Acrasis kona</name>
    <dbReference type="NCBI Taxonomy" id="1008807"/>
    <lineage>
        <taxon>Eukaryota</taxon>
        <taxon>Discoba</taxon>
        <taxon>Heterolobosea</taxon>
        <taxon>Tetramitia</taxon>
        <taxon>Eutetramitia</taxon>
        <taxon>Acrasidae</taxon>
        <taxon>Acrasis</taxon>
    </lineage>
</organism>
<keyword evidence="5" id="KW-1185">Reference proteome</keyword>
<dbReference type="AlphaFoldDB" id="A0AAW2YS96"/>
<gene>
    <name evidence="4" type="ORF">AKO1_001393</name>
</gene>
<dbReference type="InterPro" id="IPR015525">
    <property type="entry name" value="BRCA2"/>
</dbReference>
<dbReference type="InterPro" id="IPR015187">
    <property type="entry name" value="BRCA2_OB_1"/>
</dbReference>
<evidence type="ECO:0000256" key="1">
    <source>
        <dbReference type="SAM" id="MobiDB-lite"/>
    </source>
</evidence>
<feature type="region of interest" description="Disordered" evidence="1">
    <location>
        <begin position="273"/>
        <end position="297"/>
    </location>
</feature>
<evidence type="ECO:0000313" key="5">
    <source>
        <dbReference type="Proteomes" id="UP001431209"/>
    </source>
</evidence>
<evidence type="ECO:0000259" key="3">
    <source>
        <dbReference type="Pfam" id="PF09169"/>
    </source>
</evidence>
<feature type="domain" description="BRCA2 OB1" evidence="2">
    <location>
        <begin position="70"/>
        <end position="183"/>
    </location>
</feature>
<dbReference type="InterPro" id="IPR036315">
    <property type="entry name" value="BRCA2_hlx_sf"/>
</dbReference>
<dbReference type="PANTHER" id="PTHR11289">
    <property type="entry name" value="BREAST CANCER TYPE 2 SUSCEPTIBILITY PROTEIN BRCA2"/>
    <property type="match status" value="1"/>
</dbReference>
<proteinExistence type="predicted"/>
<dbReference type="EMBL" id="JAOPGA020000596">
    <property type="protein sequence ID" value="KAL0479738.1"/>
    <property type="molecule type" value="Genomic_DNA"/>
</dbReference>
<dbReference type="InterPro" id="IPR015252">
    <property type="entry name" value="BRCA2_hlx"/>
</dbReference>
<name>A0AAW2YS96_9EUKA</name>
<dbReference type="Proteomes" id="UP001431209">
    <property type="component" value="Unassembled WGS sequence"/>
</dbReference>
<accession>A0AAW2YS96</accession>
<comment type="caution">
    <text evidence="4">The sequence shown here is derived from an EMBL/GenBank/DDBJ whole genome shotgun (WGS) entry which is preliminary data.</text>
</comment>
<dbReference type="PANTHER" id="PTHR11289:SF0">
    <property type="entry name" value="BREAST CANCER TYPE 2 SUSCEPTIBILITY PROTEIN"/>
    <property type="match status" value="1"/>
</dbReference>
<sequence length="923" mass="107080">MLKHLGINSIVANSTWIENHYRWIVWKLACYDRKWTCSGDALPPKYLTADNVLKQLLFRYDREYVNGKRSCLHRVLTRDVPSTRYMILCIAHIHDQDGSNISQIDLTDGWYSIRARVDPEISDLIKRRKLQSGQKLKLFGANISGGDDQACPPLEADPNSVHLLLCANAVRKVKQWWAPLGFSISSPFKIKMKSIKPQGGTISHLDVIVMKAYPLLYLDKPPQQKEGEENQIKVPSIIRSRRAEEQYAIKIQDDKQLRMEKLTIQYMNELQEEKMAEKRSKRSKSNSSSSTPSSSHLRRIIDGQKLYQIMNESSDPDSFTNRLTHQQQIELDRYQRVIQEREQQEIIEMVRKDVSTEDRQVTCFLTVILSDCCPSYTDHGILRECKLTIWSATDESLEMFAEGNRLSVFQSVPNASSNDARLSITANRKTQFHITQLKKDVSLDLFELTGYQNRRCTLLSELCDGTAHGTEFDTVGVVVYVGEKQVRTSAKNTTWSVQDFFVTDGSIYNERPLMMEIHLRESETRVLQWTHVGQMKLIGFQNLIFDRWDAFRNTIVCTASEGCNALTSLHGYKYLVDRRDAIQIDFDQNRNLYEQVCDEITQKVGYYKEQQRHYNEQKTQQAQEKSKNKQVNLYDYFDQDANDEHYEAHIIICGLNFFYEDPCVVVGNGFSYQVPVERSIIPQQVKLFEQDYADQQARDIRMISLNMQLHISVDTSETHIRVVFDQVMLSKMIKCLWQYPVLYNKVDPDTNQSLQDLPPPSWLFDLCETGSIPSLEEDEDKVVDEDDTEENIFEFTSSMVDTINNHRRRVIHSLLQDRPYGNNAAPMLLRFVLLYSRVISVKSQEELEGVLSKCSLFLLMTASEWSRFIVHVRRSLADHTFDVGVDEGEEDNRVKHISLRERNKSVEDTVNMFNTMELNIDDF</sequence>
<reference evidence="4 5" key="1">
    <citation type="submission" date="2024-03" db="EMBL/GenBank/DDBJ databases">
        <title>The Acrasis kona genome and developmental transcriptomes reveal deep origins of eukaryotic multicellular pathways.</title>
        <authorList>
            <person name="Sheikh S."/>
            <person name="Fu C.-J."/>
            <person name="Brown M.W."/>
            <person name="Baldauf S.L."/>
        </authorList>
    </citation>
    <scope>NUCLEOTIDE SEQUENCE [LARGE SCALE GENOMIC DNA]</scope>
    <source>
        <strain evidence="4 5">ATCC MYA-3509</strain>
    </source>
</reference>
<dbReference type="Pfam" id="PF09169">
    <property type="entry name" value="BRCA-2_helical"/>
    <property type="match status" value="1"/>
</dbReference>
<dbReference type="InterPro" id="IPR012340">
    <property type="entry name" value="NA-bd_OB-fold"/>
</dbReference>
<dbReference type="GO" id="GO:0006355">
    <property type="term" value="P:regulation of DNA-templated transcription"/>
    <property type="evidence" value="ECO:0007669"/>
    <property type="project" value="TreeGrafter"/>
</dbReference>
<feature type="compositionally biased region" description="Low complexity" evidence="1">
    <location>
        <begin position="285"/>
        <end position="295"/>
    </location>
</feature>
<dbReference type="SUPFAM" id="SSF81878">
    <property type="entry name" value="BRCA2 tower domain"/>
    <property type="match status" value="1"/>
</dbReference>
<dbReference type="SUPFAM" id="SSF81872">
    <property type="entry name" value="BRCA2 helical domain"/>
    <property type="match status" value="1"/>
</dbReference>
<dbReference type="Pfam" id="PF09103">
    <property type="entry name" value="BRCA-2_OB1"/>
    <property type="match status" value="1"/>
</dbReference>
<dbReference type="GO" id="GO:0000724">
    <property type="term" value="P:double-strand break repair via homologous recombination"/>
    <property type="evidence" value="ECO:0007669"/>
    <property type="project" value="InterPro"/>
</dbReference>
<dbReference type="Gene3D" id="2.40.50.140">
    <property type="entry name" value="Nucleic acid-binding proteins"/>
    <property type="match status" value="2"/>
</dbReference>
<protein>
    <submittedName>
        <fullName evidence="4">BRCA2</fullName>
    </submittedName>
</protein>
<dbReference type="SUPFAM" id="SSF50249">
    <property type="entry name" value="Nucleic acid-binding proteins"/>
    <property type="match status" value="2"/>
</dbReference>
<evidence type="ECO:0000313" key="4">
    <source>
        <dbReference type="EMBL" id="KAL0479738.1"/>
    </source>
</evidence>
<evidence type="ECO:0000259" key="2">
    <source>
        <dbReference type="Pfam" id="PF09103"/>
    </source>
</evidence>